<reference evidence="10" key="1">
    <citation type="submission" date="2021-02" db="EMBL/GenBank/DDBJ databases">
        <authorList>
            <person name="Nowell W R."/>
        </authorList>
    </citation>
    <scope>NUCLEOTIDE SEQUENCE</scope>
</reference>
<dbReference type="OrthoDB" id="6236007at2759"/>
<dbReference type="EMBL" id="CAJOBJ010003478">
    <property type="protein sequence ID" value="CAF3966918.1"/>
    <property type="molecule type" value="Genomic_DNA"/>
</dbReference>
<evidence type="ECO:0000313" key="12">
    <source>
        <dbReference type="EMBL" id="CAF4100783.1"/>
    </source>
</evidence>
<dbReference type="SUPFAM" id="SSF81296">
    <property type="entry name" value="E set domains"/>
    <property type="match status" value="1"/>
</dbReference>
<sequence>MLSAFFFTAFILCLSNTLPLSDFFPFGEQIGDSIVRPNDDEAEGPFTLPHIFPYFDNNHRQIWIANNGLFSFLSAIHTFVPDPFPLADDQRLITGFWSDIDTRGLVNGTGNRVYYHIYSDTFLSNITLSIFMKVRDYVQRFFSQQRLFEPTMVITGTWDRVGAYANQIDKLNTFQIVLATDSERSFVFLLYHDLQWAGPSYTSEPYAQAGFNGGDGISFEMLPHSRTKDIVHLVNESNVNMPGLFVFRVDTDEIDAGGCSSNISVVTLRPRISSQLGSTALNIQGPCFSNSTTIKCRFGSSPEVVDGIIIDTFRAICLTPFAPIHGSVPVSVSIDNGVSYMPVSSFTYAPLQFGSDDVIIDTRNQDYLLNVVQYINLTWHFSESTRNTFPNGTSIEIQLVEVSLNNRSQLQQENSPMILIQDIMPDVTSLRLLVPESIAYIKACFIRVVARFKNKTYAGLNTGILAVRSLPAFATTSCVEWSQGQPEPSAWNGGILPCPMTRTQAVAAGRCCYESDSQCYRNNLNQNNCWLHRARSDLNESSAVECYLSKSSNIYGAGAECCYDFEGQLITRGTGSGTDDRYRPIALAVQHFFDDTLPYLQCCMFSNNAENCQLYMHYRPPRRGSNTMGESGGTWGDPHFITLDGTSYTFNGYGEYTYLAISNDPRSSETFQPSIQSHVFVSQIRTMPLESTNVTVTKGFAAQSSHPESQPISITVSRRENLVMRRGNEVLEFEDNIHMLFFPEMTIERNPTDSNTIILSWTIGVTVQIKLVLTISPSTALVLNVAASVAETFRGRTYGLLGTYDGNSTNDLRSSNGIIVNSNALPEQIHQQFGVTWAIRPNASVFYYDLGQSAQFFEDQNRLFVPSFTEPTNTPTQDESVRGICKIDPNSLSSSWNIAQRTCYYDMSVTKDETFAQTSFNISDELLSIKANLRNPPLFNSELPVYMQAKHNERIHLIIDATSNDSMSNIVLSADHLPRDATFNTQTKVFEWTAIEGEDSVRIRAKDLAFNLTATHEIVFQVKQINKNNAAHSEMQGVFLLLVAILCMLSK</sequence>
<feature type="domain" description="AMOP" evidence="6">
    <location>
        <begin position="470"/>
        <end position="619"/>
    </location>
</feature>
<organism evidence="10 13">
    <name type="scientific">Rotaria magnacalcarata</name>
    <dbReference type="NCBI Taxonomy" id="392030"/>
    <lineage>
        <taxon>Eukaryota</taxon>
        <taxon>Metazoa</taxon>
        <taxon>Spiralia</taxon>
        <taxon>Gnathifera</taxon>
        <taxon>Rotifera</taxon>
        <taxon>Eurotatoria</taxon>
        <taxon>Bdelloidea</taxon>
        <taxon>Philodinida</taxon>
        <taxon>Philodinidae</taxon>
        <taxon>Rotaria</taxon>
    </lineage>
</organism>
<evidence type="ECO:0000313" key="10">
    <source>
        <dbReference type="EMBL" id="CAF2034811.1"/>
    </source>
</evidence>
<keyword evidence="5" id="KW-0732">Signal</keyword>
<keyword evidence="2" id="KW-0812">Transmembrane</keyword>
<evidence type="ECO:0000256" key="5">
    <source>
        <dbReference type="SAM" id="SignalP"/>
    </source>
</evidence>
<dbReference type="GO" id="GO:0007160">
    <property type="term" value="P:cell-matrix adhesion"/>
    <property type="evidence" value="ECO:0007669"/>
    <property type="project" value="InterPro"/>
</dbReference>
<evidence type="ECO:0000259" key="6">
    <source>
        <dbReference type="PROSITE" id="PS50856"/>
    </source>
</evidence>
<evidence type="ECO:0000256" key="3">
    <source>
        <dbReference type="ARBA" id="ARBA00022989"/>
    </source>
</evidence>
<evidence type="ECO:0000313" key="9">
    <source>
        <dbReference type="EMBL" id="CAF1629172.1"/>
    </source>
</evidence>
<evidence type="ECO:0000256" key="4">
    <source>
        <dbReference type="ARBA" id="ARBA00023136"/>
    </source>
</evidence>
<dbReference type="Proteomes" id="UP000681720">
    <property type="component" value="Unassembled WGS sequence"/>
</dbReference>
<comment type="caution">
    <text evidence="10">The sequence shown here is derived from an EMBL/GenBank/DDBJ whole genome shotgun (WGS) entry which is preliminary data.</text>
</comment>
<dbReference type="InterPro" id="IPR001846">
    <property type="entry name" value="VWF_type-D"/>
</dbReference>
<dbReference type="EMBL" id="CAJNRE010004460">
    <property type="protein sequence ID" value="CAF2034811.1"/>
    <property type="molecule type" value="Genomic_DNA"/>
</dbReference>
<dbReference type="SMART" id="SM00539">
    <property type="entry name" value="NIDO"/>
    <property type="match status" value="1"/>
</dbReference>
<dbReference type="PANTHER" id="PTHR13802">
    <property type="entry name" value="MUCIN 4-RELATED"/>
    <property type="match status" value="1"/>
</dbReference>
<evidence type="ECO:0000256" key="1">
    <source>
        <dbReference type="ARBA" id="ARBA00004370"/>
    </source>
</evidence>
<dbReference type="PROSITE" id="PS50856">
    <property type="entry name" value="AMOP"/>
    <property type="match status" value="1"/>
</dbReference>
<dbReference type="PROSITE" id="PS51233">
    <property type="entry name" value="VWFD"/>
    <property type="match status" value="1"/>
</dbReference>
<feature type="chain" id="PRO_5036230365" evidence="5">
    <location>
        <begin position="24"/>
        <end position="1051"/>
    </location>
</feature>
<dbReference type="PROSITE" id="PS51220">
    <property type="entry name" value="NIDO"/>
    <property type="match status" value="1"/>
</dbReference>
<evidence type="ECO:0000313" key="13">
    <source>
        <dbReference type="Proteomes" id="UP000663824"/>
    </source>
</evidence>
<feature type="signal peptide" evidence="5">
    <location>
        <begin position="1"/>
        <end position="23"/>
    </location>
</feature>
<dbReference type="InterPro" id="IPR003886">
    <property type="entry name" value="NIDO_dom"/>
</dbReference>
<dbReference type="AlphaFoldDB" id="A0A816NG74"/>
<dbReference type="Gene3D" id="2.60.40.10">
    <property type="entry name" value="Immunoglobulins"/>
    <property type="match status" value="1"/>
</dbReference>
<dbReference type="Proteomes" id="UP000676336">
    <property type="component" value="Unassembled WGS sequence"/>
</dbReference>
<dbReference type="SMART" id="SM00723">
    <property type="entry name" value="AMOP"/>
    <property type="match status" value="1"/>
</dbReference>
<proteinExistence type="predicted"/>
<dbReference type="Proteomes" id="UP000663834">
    <property type="component" value="Unassembled WGS sequence"/>
</dbReference>
<dbReference type="InterPro" id="IPR005533">
    <property type="entry name" value="AMOP_dom"/>
</dbReference>
<protein>
    <submittedName>
        <fullName evidence="10">Uncharacterized protein</fullName>
    </submittedName>
</protein>
<dbReference type="Pfam" id="PF03782">
    <property type="entry name" value="AMOP"/>
    <property type="match status" value="1"/>
</dbReference>
<dbReference type="EMBL" id="CAJOBI010007984">
    <property type="protein sequence ID" value="CAF4100783.1"/>
    <property type="molecule type" value="Genomic_DNA"/>
</dbReference>
<accession>A0A816NG74</accession>
<dbReference type="EMBL" id="CAJNOW010014088">
    <property type="protein sequence ID" value="CAF1629172.1"/>
    <property type="molecule type" value="Genomic_DNA"/>
</dbReference>
<evidence type="ECO:0000313" key="11">
    <source>
        <dbReference type="EMBL" id="CAF3966918.1"/>
    </source>
</evidence>
<name>A0A816NG74_9BILA</name>
<evidence type="ECO:0000259" key="7">
    <source>
        <dbReference type="PROSITE" id="PS51220"/>
    </source>
</evidence>
<dbReference type="GO" id="GO:0016020">
    <property type="term" value="C:membrane"/>
    <property type="evidence" value="ECO:0007669"/>
    <property type="project" value="UniProtKB-SubCell"/>
</dbReference>
<feature type="domain" description="VWFD" evidence="8">
    <location>
        <begin position="630"/>
        <end position="845"/>
    </location>
</feature>
<dbReference type="PANTHER" id="PTHR13802:SF65">
    <property type="entry name" value="NIDOGEN"/>
    <property type="match status" value="1"/>
</dbReference>
<feature type="domain" description="NIDO" evidence="7">
    <location>
        <begin position="95"/>
        <end position="252"/>
    </location>
</feature>
<dbReference type="Pfam" id="PF06119">
    <property type="entry name" value="NIDO"/>
    <property type="match status" value="1"/>
</dbReference>
<dbReference type="Pfam" id="PF00094">
    <property type="entry name" value="VWD"/>
    <property type="match status" value="1"/>
</dbReference>
<dbReference type="SMART" id="SM00216">
    <property type="entry name" value="VWD"/>
    <property type="match status" value="1"/>
</dbReference>
<dbReference type="InterPro" id="IPR013783">
    <property type="entry name" value="Ig-like_fold"/>
</dbReference>
<dbReference type="InterPro" id="IPR014756">
    <property type="entry name" value="Ig_E-set"/>
</dbReference>
<gene>
    <name evidence="11" type="ORF">GIL414_LOCUS9939</name>
    <name evidence="9" type="ORF">KQP761_LOCUS25854</name>
    <name evidence="10" type="ORF">MBJ925_LOCUS10534</name>
    <name evidence="12" type="ORF">SMN809_LOCUS17328</name>
</gene>
<keyword evidence="4" id="KW-0472">Membrane</keyword>
<evidence type="ECO:0000256" key="2">
    <source>
        <dbReference type="ARBA" id="ARBA00022692"/>
    </source>
</evidence>
<dbReference type="InterPro" id="IPR051495">
    <property type="entry name" value="Epithelial_Barrier/Signaling"/>
</dbReference>
<keyword evidence="3" id="KW-1133">Transmembrane helix</keyword>
<dbReference type="Proteomes" id="UP000663824">
    <property type="component" value="Unassembled WGS sequence"/>
</dbReference>
<comment type="subcellular location">
    <subcellularLocation>
        <location evidence="1">Membrane</location>
    </subcellularLocation>
</comment>
<evidence type="ECO:0000259" key="8">
    <source>
        <dbReference type="PROSITE" id="PS51233"/>
    </source>
</evidence>